<evidence type="ECO:0000256" key="2">
    <source>
        <dbReference type="SAM" id="MobiDB-lite"/>
    </source>
</evidence>
<protein>
    <recommendedName>
        <fullName evidence="3">HTH cro/C1-type domain-containing protein</fullName>
    </recommendedName>
</protein>
<evidence type="ECO:0000259" key="3">
    <source>
        <dbReference type="PROSITE" id="PS50943"/>
    </source>
</evidence>
<evidence type="ECO:0000313" key="5">
    <source>
        <dbReference type="Proteomes" id="UP000216164"/>
    </source>
</evidence>
<gene>
    <name evidence="4" type="ORF">B7R77_08700</name>
</gene>
<feature type="compositionally biased region" description="Polar residues" evidence="2">
    <location>
        <begin position="1"/>
        <end position="10"/>
    </location>
</feature>
<dbReference type="PROSITE" id="PS50943">
    <property type="entry name" value="HTH_CROC1"/>
    <property type="match status" value="1"/>
</dbReference>
<dbReference type="GO" id="GO:0005829">
    <property type="term" value="C:cytosol"/>
    <property type="evidence" value="ECO:0007669"/>
    <property type="project" value="TreeGrafter"/>
</dbReference>
<dbReference type="SMART" id="SM00530">
    <property type="entry name" value="HTH_XRE"/>
    <property type="match status" value="1"/>
</dbReference>
<dbReference type="SUPFAM" id="SSF47413">
    <property type="entry name" value="lambda repressor-like DNA-binding domains"/>
    <property type="match status" value="1"/>
</dbReference>
<dbReference type="InterPro" id="IPR050807">
    <property type="entry name" value="TransReg_Diox_bact_type"/>
</dbReference>
<accession>A0AAP7ZRJ4</accession>
<dbReference type="Gene3D" id="1.10.260.40">
    <property type="entry name" value="lambda repressor-like DNA-binding domains"/>
    <property type="match status" value="1"/>
</dbReference>
<dbReference type="PANTHER" id="PTHR46797">
    <property type="entry name" value="HTH-TYPE TRANSCRIPTIONAL REGULATOR"/>
    <property type="match status" value="1"/>
</dbReference>
<proteinExistence type="predicted"/>
<reference evidence="4 5" key="1">
    <citation type="submission" date="2017-04" db="EMBL/GenBank/DDBJ databases">
        <title>Genome Announcement: Closed genomes of Ralstonia solanacearum strains K60, UW551, and UW700.</title>
        <authorList>
            <person name="Hayes M."/>
            <person name="Macintyre A.M."/>
            <person name="Allen C."/>
        </authorList>
    </citation>
    <scope>NUCLEOTIDE SEQUENCE [LARGE SCALE GENOMIC DNA]</scope>
    <source>
        <strain evidence="4 5">UW25</strain>
    </source>
</reference>
<dbReference type="InterPro" id="IPR001387">
    <property type="entry name" value="Cro/C1-type_HTH"/>
</dbReference>
<evidence type="ECO:0000256" key="1">
    <source>
        <dbReference type="ARBA" id="ARBA00023125"/>
    </source>
</evidence>
<dbReference type="CDD" id="cd00093">
    <property type="entry name" value="HTH_XRE"/>
    <property type="match status" value="1"/>
</dbReference>
<dbReference type="GO" id="GO:0003700">
    <property type="term" value="F:DNA-binding transcription factor activity"/>
    <property type="evidence" value="ECO:0007669"/>
    <property type="project" value="TreeGrafter"/>
</dbReference>
<organism evidence="4 5">
    <name type="scientific">Ralstonia solanacearum K60</name>
    <dbReference type="NCBI Taxonomy" id="1091042"/>
    <lineage>
        <taxon>Bacteria</taxon>
        <taxon>Pseudomonadati</taxon>
        <taxon>Pseudomonadota</taxon>
        <taxon>Betaproteobacteria</taxon>
        <taxon>Burkholderiales</taxon>
        <taxon>Burkholderiaceae</taxon>
        <taxon>Ralstonia</taxon>
        <taxon>Ralstonia solanacearum species complex</taxon>
    </lineage>
</organism>
<dbReference type="GO" id="GO:0003677">
    <property type="term" value="F:DNA binding"/>
    <property type="evidence" value="ECO:0007669"/>
    <property type="project" value="UniProtKB-KW"/>
</dbReference>
<comment type="caution">
    <text evidence="4">The sequence shown here is derived from an EMBL/GenBank/DDBJ whole genome shotgun (WGS) entry which is preliminary data.</text>
</comment>
<dbReference type="PANTHER" id="PTHR46797:SF1">
    <property type="entry name" value="METHYLPHOSPHONATE SYNTHASE"/>
    <property type="match status" value="1"/>
</dbReference>
<evidence type="ECO:0000313" key="4">
    <source>
        <dbReference type="EMBL" id="OYQ15076.1"/>
    </source>
</evidence>
<name>A0AAP7ZRJ4_RALSL</name>
<dbReference type="RefSeq" id="WP_094394142.1">
    <property type="nucleotide sequence ID" value="NZ_NCTK01000001.1"/>
</dbReference>
<dbReference type="EMBL" id="NCTK01000001">
    <property type="protein sequence ID" value="OYQ15076.1"/>
    <property type="molecule type" value="Genomic_DNA"/>
</dbReference>
<dbReference type="AlphaFoldDB" id="A0AAP7ZRJ4"/>
<dbReference type="InterPro" id="IPR010982">
    <property type="entry name" value="Lambda_DNA-bd_dom_sf"/>
</dbReference>
<dbReference type="Pfam" id="PF01381">
    <property type="entry name" value="HTH_3"/>
    <property type="match status" value="1"/>
</dbReference>
<sequence>MTEHLVTSTEKQLEASSSKSSCGGPSGSTGATAFGVVLMRLRRQRSMTQQRLAVEADLDRTYISYLENGHRSPSLDTMLAISKALCISLTQLASLVEGHLSAKGGELPTR</sequence>
<feature type="domain" description="HTH cro/C1-type" evidence="3">
    <location>
        <begin position="38"/>
        <end position="92"/>
    </location>
</feature>
<feature type="region of interest" description="Disordered" evidence="2">
    <location>
        <begin position="1"/>
        <end position="31"/>
    </location>
</feature>
<keyword evidence="1" id="KW-0238">DNA-binding</keyword>
<dbReference type="Proteomes" id="UP000216164">
    <property type="component" value="Unassembled WGS sequence"/>
</dbReference>